<dbReference type="AlphaFoldDB" id="A0ABD1P1A6"/>
<evidence type="ECO:0000313" key="2">
    <source>
        <dbReference type="EMBL" id="KAL2457641.1"/>
    </source>
</evidence>
<sequence length="102" mass="11803">MLVHIQAYTNELELEVANLLEENARLEKQQQQQPIKMFICLPPEIGHEARQTQKQERKAKGHLGKENQNSRCANANDQTAITWTKERLPTKLRPHPGKLKLL</sequence>
<keyword evidence="3" id="KW-1185">Reference proteome</keyword>
<protein>
    <submittedName>
        <fullName evidence="2">Uncharacterized protein</fullName>
    </submittedName>
</protein>
<gene>
    <name evidence="2" type="ORF">Fot_56160</name>
</gene>
<feature type="region of interest" description="Disordered" evidence="1">
    <location>
        <begin position="48"/>
        <end position="78"/>
    </location>
</feature>
<name>A0ABD1P1A6_9LAMI</name>
<proteinExistence type="predicted"/>
<evidence type="ECO:0000313" key="3">
    <source>
        <dbReference type="Proteomes" id="UP001604277"/>
    </source>
</evidence>
<reference evidence="3" key="1">
    <citation type="submission" date="2024-07" db="EMBL/GenBank/DDBJ databases">
        <title>Two chromosome-level genome assemblies of Korean endemic species Abeliophyllum distichum and Forsythia ovata (Oleaceae).</title>
        <authorList>
            <person name="Jang H."/>
        </authorList>
    </citation>
    <scope>NUCLEOTIDE SEQUENCE [LARGE SCALE GENOMIC DNA]</scope>
</reference>
<evidence type="ECO:0000256" key="1">
    <source>
        <dbReference type="SAM" id="MobiDB-lite"/>
    </source>
</evidence>
<organism evidence="2 3">
    <name type="scientific">Forsythia ovata</name>
    <dbReference type="NCBI Taxonomy" id="205694"/>
    <lineage>
        <taxon>Eukaryota</taxon>
        <taxon>Viridiplantae</taxon>
        <taxon>Streptophyta</taxon>
        <taxon>Embryophyta</taxon>
        <taxon>Tracheophyta</taxon>
        <taxon>Spermatophyta</taxon>
        <taxon>Magnoliopsida</taxon>
        <taxon>eudicotyledons</taxon>
        <taxon>Gunneridae</taxon>
        <taxon>Pentapetalae</taxon>
        <taxon>asterids</taxon>
        <taxon>lamiids</taxon>
        <taxon>Lamiales</taxon>
        <taxon>Oleaceae</taxon>
        <taxon>Forsythieae</taxon>
        <taxon>Forsythia</taxon>
    </lineage>
</organism>
<dbReference type="Proteomes" id="UP001604277">
    <property type="component" value="Unassembled WGS sequence"/>
</dbReference>
<feature type="compositionally biased region" description="Polar residues" evidence="1">
    <location>
        <begin position="66"/>
        <end position="78"/>
    </location>
</feature>
<dbReference type="EMBL" id="JBFOLJ010000038">
    <property type="protein sequence ID" value="KAL2457641.1"/>
    <property type="molecule type" value="Genomic_DNA"/>
</dbReference>
<feature type="compositionally biased region" description="Basic and acidic residues" evidence="1">
    <location>
        <begin position="48"/>
        <end position="58"/>
    </location>
</feature>
<comment type="caution">
    <text evidence="2">The sequence shown here is derived from an EMBL/GenBank/DDBJ whole genome shotgun (WGS) entry which is preliminary data.</text>
</comment>
<accession>A0ABD1P1A6</accession>